<dbReference type="InterPro" id="IPR002220">
    <property type="entry name" value="DapA-like"/>
</dbReference>
<dbReference type="EMBL" id="LRRQ01000055">
    <property type="protein sequence ID" value="OAM90541.1"/>
    <property type="molecule type" value="Genomic_DNA"/>
</dbReference>
<sequence length="318" mass="34814">MSASLQPALHTAGAWPVMLTPFDAQKRIDWPAFDRLVDWYLAAEVEGLFAVCLSSDIFQLDADERLELARRTVRRTAGRARVIASGAFGDTPAQTAEAVNRLADTGVDAVILLTNQFARQDALPEAWQAAAETALLRIRPEVALGLYECPLPYKRLLTPALTRWAAQTGRFHFLKDTCCDMTQIEAKLAVLSGTPLRFYNAHTATLLPSMLAGGHGFSGCGANAIPHLYSWLCKHFAAQPERAGALQAFLNQSSPAVDNKYPASVKTYLRLHGLPMTTSSRLPDIPIDSADIDALRAFHAAVRQWEEILNIPSPFASM</sequence>
<evidence type="ECO:0008006" key="7">
    <source>
        <dbReference type="Google" id="ProtNLM"/>
    </source>
</evidence>
<keyword evidence="2 3" id="KW-0456">Lyase</keyword>
<dbReference type="Proteomes" id="UP000078486">
    <property type="component" value="Unassembled WGS sequence"/>
</dbReference>
<feature type="active site" description="Schiff-base intermediate with substrate" evidence="4">
    <location>
        <position position="175"/>
    </location>
</feature>
<dbReference type="GO" id="GO:0008840">
    <property type="term" value="F:4-hydroxy-tetrahydrodipicolinate synthase activity"/>
    <property type="evidence" value="ECO:0007669"/>
    <property type="project" value="TreeGrafter"/>
</dbReference>
<organism evidence="5 6">
    <name type="scientific">Termitidicoccus mucosus</name>
    <dbReference type="NCBI Taxonomy" id="1184151"/>
    <lineage>
        <taxon>Bacteria</taxon>
        <taxon>Pseudomonadati</taxon>
        <taxon>Verrucomicrobiota</taxon>
        <taxon>Opitutia</taxon>
        <taxon>Opitutales</taxon>
        <taxon>Opitutaceae</taxon>
        <taxon>Termitidicoccus</taxon>
    </lineage>
</organism>
<dbReference type="STRING" id="1184151.AW736_00460"/>
<dbReference type="SUPFAM" id="SSF51569">
    <property type="entry name" value="Aldolase"/>
    <property type="match status" value="1"/>
</dbReference>
<reference evidence="5 6" key="1">
    <citation type="submission" date="2016-01" db="EMBL/GenBank/DDBJ databases">
        <title>High potential of lignocellulose degradation of a new Verrucomicrobia species.</title>
        <authorList>
            <person name="Wang Y."/>
            <person name="Shi Y."/>
            <person name="Qiu Z."/>
            <person name="Liu S."/>
            <person name="Yang H."/>
        </authorList>
    </citation>
    <scope>NUCLEOTIDE SEQUENCE [LARGE SCALE GENOMIC DNA]</scope>
    <source>
        <strain evidence="5 6">TSB47</strain>
    </source>
</reference>
<dbReference type="SMART" id="SM01130">
    <property type="entry name" value="DHDPS"/>
    <property type="match status" value="1"/>
</dbReference>
<dbReference type="Pfam" id="PF00701">
    <property type="entry name" value="DHDPS"/>
    <property type="match status" value="1"/>
</dbReference>
<dbReference type="OrthoDB" id="9796205at2"/>
<feature type="active site" description="Proton donor/acceptor" evidence="4">
    <location>
        <position position="147"/>
    </location>
</feature>
<dbReference type="RefSeq" id="WP_145928463.1">
    <property type="nucleotide sequence ID" value="NZ_CP109796.1"/>
</dbReference>
<evidence type="ECO:0000313" key="6">
    <source>
        <dbReference type="Proteomes" id="UP000078486"/>
    </source>
</evidence>
<comment type="caution">
    <text evidence="5">The sequence shown here is derived from an EMBL/GenBank/DDBJ whole genome shotgun (WGS) entry which is preliminary data.</text>
</comment>
<keyword evidence="6" id="KW-1185">Reference proteome</keyword>
<dbReference type="InterPro" id="IPR013785">
    <property type="entry name" value="Aldolase_TIM"/>
</dbReference>
<evidence type="ECO:0000256" key="3">
    <source>
        <dbReference type="PIRNR" id="PIRNR001365"/>
    </source>
</evidence>
<dbReference type="Gene3D" id="3.20.20.70">
    <property type="entry name" value="Aldolase class I"/>
    <property type="match status" value="1"/>
</dbReference>
<gene>
    <name evidence="5" type="ORF">AW736_00460</name>
</gene>
<comment type="similarity">
    <text evidence="1 3">Belongs to the DapA family.</text>
</comment>
<dbReference type="CDD" id="cd00408">
    <property type="entry name" value="DHDPS-like"/>
    <property type="match status" value="1"/>
</dbReference>
<dbReference type="PANTHER" id="PTHR12128">
    <property type="entry name" value="DIHYDRODIPICOLINATE SYNTHASE"/>
    <property type="match status" value="1"/>
</dbReference>
<accession>A0A178ILK5</accession>
<evidence type="ECO:0000256" key="1">
    <source>
        <dbReference type="ARBA" id="ARBA00007592"/>
    </source>
</evidence>
<evidence type="ECO:0000313" key="5">
    <source>
        <dbReference type="EMBL" id="OAM90541.1"/>
    </source>
</evidence>
<protein>
    <recommendedName>
        <fullName evidence="7">Dihydrodipicolinate synthase family protein</fullName>
    </recommendedName>
</protein>
<dbReference type="AlphaFoldDB" id="A0A178ILK5"/>
<evidence type="ECO:0000256" key="2">
    <source>
        <dbReference type="ARBA" id="ARBA00023239"/>
    </source>
</evidence>
<evidence type="ECO:0000256" key="4">
    <source>
        <dbReference type="PIRSR" id="PIRSR001365-1"/>
    </source>
</evidence>
<dbReference type="PANTHER" id="PTHR12128:SF66">
    <property type="entry name" value="4-HYDROXY-2-OXOGLUTARATE ALDOLASE, MITOCHONDRIAL"/>
    <property type="match status" value="1"/>
</dbReference>
<proteinExistence type="inferred from homology"/>
<name>A0A178ILK5_9BACT</name>
<dbReference type="PIRSF" id="PIRSF001365">
    <property type="entry name" value="DHDPS"/>
    <property type="match status" value="1"/>
</dbReference>